<keyword evidence="3" id="KW-1015">Disulfide bond</keyword>
<evidence type="ECO:0000313" key="8">
    <source>
        <dbReference type="Proteomes" id="UP000014760"/>
    </source>
</evidence>
<comment type="subcellular location">
    <subcellularLocation>
        <location evidence="1">Membrane</location>
        <topology evidence="1">Single-pass type I membrane protein</topology>
    </subcellularLocation>
</comment>
<reference evidence="6 8" key="2">
    <citation type="journal article" date="2013" name="Nature">
        <title>Insights into bilaterian evolution from three spiralian genomes.</title>
        <authorList>
            <person name="Simakov O."/>
            <person name="Marletaz F."/>
            <person name="Cho S.J."/>
            <person name="Edsinger-Gonzales E."/>
            <person name="Havlak P."/>
            <person name="Hellsten U."/>
            <person name="Kuo D.H."/>
            <person name="Larsson T."/>
            <person name="Lv J."/>
            <person name="Arendt D."/>
            <person name="Savage R."/>
            <person name="Osoegawa K."/>
            <person name="de Jong P."/>
            <person name="Grimwood J."/>
            <person name="Chapman J.A."/>
            <person name="Shapiro H."/>
            <person name="Aerts A."/>
            <person name="Otillar R.P."/>
            <person name="Terry A.Y."/>
            <person name="Boore J.L."/>
            <person name="Grigoriev I.V."/>
            <person name="Lindberg D.R."/>
            <person name="Seaver E.C."/>
            <person name="Weisblat D.A."/>
            <person name="Putnam N.H."/>
            <person name="Rokhsar D.S."/>
        </authorList>
    </citation>
    <scope>NUCLEOTIDE SEQUENCE</scope>
    <source>
        <strain evidence="6 8">I ESC-2004</strain>
    </source>
</reference>
<dbReference type="EnsemblMetazoa" id="CapteT220472">
    <property type="protein sequence ID" value="CapteP220472"/>
    <property type="gene ID" value="CapteG220472"/>
</dbReference>
<evidence type="ECO:0008006" key="9">
    <source>
        <dbReference type="Google" id="ProtNLM"/>
    </source>
</evidence>
<dbReference type="AlphaFoldDB" id="R7U8W7"/>
<dbReference type="Proteomes" id="UP000014760">
    <property type="component" value="Unassembled WGS sequence"/>
</dbReference>
<evidence type="ECO:0000256" key="4">
    <source>
        <dbReference type="ARBA" id="ARBA00023180"/>
    </source>
</evidence>
<dbReference type="GO" id="GO:0050839">
    <property type="term" value="F:cell adhesion molecule binding"/>
    <property type="evidence" value="ECO:0007669"/>
    <property type="project" value="TreeGrafter"/>
</dbReference>
<reference evidence="8" key="1">
    <citation type="submission" date="2012-12" db="EMBL/GenBank/DDBJ databases">
        <authorList>
            <person name="Hellsten U."/>
            <person name="Grimwood J."/>
            <person name="Chapman J.A."/>
            <person name="Shapiro H."/>
            <person name="Aerts A."/>
            <person name="Otillar R.P."/>
            <person name="Terry A.Y."/>
            <person name="Boore J.L."/>
            <person name="Simakov O."/>
            <person name="Marletaz F."/>
            <person name="Cho S.-J."/>
            <person name="Edsinger-Gonzales E."/>
            <person name="Havlak P."/>
            <person name="Kuo D.-H."/>
            <person name="Larsson T."/>
            <person name="Lv J."/>
            <person name="Arendt D."/>
            <person name="Savage R."/>
            <person name="Osoegawa K."/>
            <person name="de Jong P."/>
            <person name="Lindberg D.R."/>
            <person name="Seaver E.C."/>
            <person name="Weisblat D.A."/>
            <person name="Putnam N.H."/>
            <person name="Grigoriev I.V."/>
            <person name="Rokhsar D.S."/>
        </authorList>
    </citation>
    <scope>NUCLEOTIDE SEQUENCE</scope>
    <source>
        <strain evidence="8">I ESC-2004</strain>
    </source>
</reference>
<evidence type="ECO:0000256" key="1">
    <source>
        <dbReference type="ARBA" id="ARBA00004479"/>
    </source>
</evidence>
<dbReference type="GO" id="GO:0098609">
    <property type="term" value="P:cell-cell adhesion"/>
    <property type="evidence" value="ECO:0007669"/>
    <property type="project" value="TreeGrafter"/>
</dbReference>
<evidence type="ECO:0000313" key="7">
    <source>
        <dbReference type="EnsemblMetazoa" id="CapteP220472"/>
    </source>
</evidence>
<dbReference type="PANTHER" id="PTHR11640">
    <property type="entry name" value="NEPHRIN"/>
    <property type="match status" value="1"/>
</dbReference>
<dbReference type="EMBL" id="KB303899">
    <property type="protein sequence ID" value="ELU02571.1"/>
    <property type="molecule type" value="Genomic_DNA"/>
</dbReference>
<evidence type="ECO:0000313" key="6">
    <source>
        <dbReference type="EMBL" id="ELU02571.1"/>
    </source>
</evidence>
<evidence type="ECO:0000256" key="3">
    <source>
        <dbReference type="ARBA" id="ARBA00023157"/>
    </source>
</evidence>
<keyword evidence="5" id="KW-0393">Immunoglobulin domain</keyword>
<dbReference type="InterPro" id="IPR036179">
    <property type="entry name" value="Ig-like_dom_sf"/>
</dbReference>
<dbReference type="SUPFAM" id="SSF48726">
    <property type="entry name" value="Immunoglobulin"/>
    <property type="match status" value="1"/>
</dbReference>
<dbReference type="GO" id="GO:0005911">
    <property type="term" value="C:cell-cell junction"/>
    <property type="evidence" value="ECO:0007669"/>
    <property type="project" value="TreeGrafter"/>
</dbReference>
<dbReference type="InterPro" id="IPR013783">
    <property type="entry name" value="Ig-like_fold"/>
</dbReference>
<reference evidence="7" key="3">
    <citation type="submission" date="2015-06" db="UniProtKB">
        <authorList>
            <consortium name="EnsemblMetazoa"/>
        </authorList>
    </citation>
    <scope>IDENTIFICATION</scope>
</reference>
<keyword evidence="8" id="KW-1185">Reference proteome</keyword>
<proteinExistence type="predicted"/>
<organism evidence="6">
    <name type="scientific">Capitella teleta</name>
    <name type="common">Polychaete worm</name>
    <dbReference type="NCBI Taxonomy" id="283909"/>
    <lineage>
        <taxon>Eukaryota</taxon>
        <taxon>Metazoa</taxon>
        <taxon>Spiralia</taxon>
        <taxon>Lophotrochozoa</taxon>
        <taxon>Annelida</taxon>
        <taxon>Polychaeta</taxon>
        <taxon>Sedentaria</taxon>
        <taxon>Scolecida</taxon>
        <taxon>Capitellidae</taxon>
        <taxon>Capitella</taxon>
    </lineage>
</organism>
<dbReference type="PANTHER" id="PTHR11640:SF31">
    <property type="entry name" value="IRREGULAR CHIASM C-ROUGHEST PROTEIN-RELATED"/>
    <property type="match status" value="1"/>
</dbReference>
<name>R7U8W7_CAPTE</name>
<keyword evidence="2" id="KW-0472">Membrane</keyword>
<evidence type="ECO:0000256" key="5">
    <source>
        <dbReference type="ARBA" id="ARBA00023319"/>
    </source>
</evidence>
<protein>
    <recommendedName>
        <fullName evidence="9">Ig-like domain-containing protein</fullName>
    </recommendedName>
</protein>
<sequence>MSMSAVAAASAEPDLEISQTGGGAKQGEEIVIRCSIKNIGSLELLQIVRKINGVETKIVSNAYINKQFLDTGRYTLSNQITDKENKYRMSEVTIKGKLALLVPRHTRESRIRFVMTAWGQNTHPVHETVAISNATSPNECRAHIQMKEKLSGSDGSHPIYGSEIKAVMDLAAYVQGEDGGDIGCGVKSSDAGAYDNVLIHVPVKSVDILYRFGEGANASYMSATEGEVLQLKQGQLANIICRVKVDGSDLDPVVDVTLDDKDASGVFVALPPTRNRVDRDGFLDMNYTGEWEYKTAEHDVSLNGQNFTCTAEKKKYPVVSRTIALQVIYQPVLDCAEEHAHELGTKEAKITCRARMNPKPKTVLWSWGSHPNRTELMNGDTAGKYTAEHKVLDDDHHEFSLVIDEITEDDFRKYKLEIANTIGTKEHELSLLEVEEVSTPEVIYKPPQEVGDPASVGKQVENEGNILLSTALLLVVGLLLSLVHAS</sequence>
<dbReference type="InterPro" id="IPR051275">
    <property type="entry name" value="Cell_adhesion_signaling"/>
</dbReference>
<dbReference type="Gene3D" id="2.60.40.10">
    <property type="entry name" value="Immunoglobulins"/>
    <property type="match status" value="1"/>
</dbReference>
<evidence type="ECO:0000256" key="2">
    <source>
        <dbReference type="ARBA" id="ARBA00023136"/>
    </source>
</evidence>
<dbReference type="HOGENOM" id="CLU_561702_0_0_1"/>
<dbReference type="GO" id="GO:0005886">
    <property type="term" value="C:plasma membrane"/>
    <property type="evidence" value="ECO:0007669"/>
    <property type="project" value="TreeGrafter"/>
</dbReference>
<keyword evidence="4" id="KW-0325">Glycoprotein</keyword>
<accession>R7U8W7</accession>
<dbReference type="EMBL" id="AMQN01008750">
    <property type="status" value="NOT_ANNOTATED_CDS"/>
    <property type="molecule type" value="Genomic_DNA"/>
</dbReference>
<gene>
    <name evidence="6" type="ORF">CAPTEDRAFT_220472</name>
</gene>